<keyword evidence="5 10" id="KW-0812">Transmembrane</keyword>
<dbReference type="PROSITE" id="PS51779">
    <property type="entry name" value="POTRA"/>
    <property type="match status" value="1"/>
</dbReference>
<keyword evidence="7 10" id="KW-0472">Membrane</keyword>
<dbReference type="InterPro" id="IPR005548">
    <property type="entry name" value="Cell_div_FtsQ/DivIB_C"/>
</dbReference>
<feature type="transmembrane region" description="Helical" evidence="10">
    <location>
        <begin position="34"/>
        <end position="55"/>
    </location>
</feature>
<evidence type="ECO:0000256" key="3">
    <source>
        <dbReference type="ARBA" id="ARBA00022519"/>
    </source>
</evidence>
<dbReference type="PANTHER" id="PTHR35851">
    <property type="entry name" value="CELL DIVISION PROTEIN FTSQ"/>
    <property type="match status" value="1"/>
</dbReference>
<keyword evidence="4" id="KW-0132">Cell division</keyword>
<evidence type="ECO:0000256" key="10">
    <source>
        <dbReference type="SAM" id="Phobius"/>
    </source>
</evidence>
<comment type="subcellular location">
    <subcellularLocation>
        <location evidence="1">Membrane</location>
    </subcellularLocation>
</comment>
<comment type="caution">
    <text evidence="12">The sequence shown here is derived from an EMBL/GenBank/DDBJ whole genome shotgun (WGS) entry which is preliminary data.</text>
</comment>
<sequence length="320" mass="35965">MMWGWRKRFVNRRRGRERLLEVRMRAEAARAARVRLWGGVVAGVLGVGLVGFALWRGGIWLQERLLYENPRFQIRRVEVVSDGVLSHESLRRWAGVRSGMNLLAVDLAQVKRSLEMVPYVAWASVERVLPDTLRIQVRERRPVAVIQVPLPLPGGGVDFVEYGLDETGVVLPPLDPRLTDGGVTGWLNGLPLLRGAEYQELQPGRRMESGRAQAALQWLRAFARSPMAGLVEVREVSVANGDVLEVTTAEGSRITFGLSGFERQLLRWREIYEAGLRQDRWIETLDLAVGNNIPVQWRPMETQGEPARDGGRSGGGRKHV</sequence>
<keyword evidence="3" id="KW-0997">Cell inner membrane</keyword>
<evidence type="ECO:0000256" key="4">
    <source>
        <dbReference type="ARBA" id="ARBA00022618"/>
    </source>
</evidence>
<proteinExistence type="predicted"/>
<evidence type="ECO:0000256" key="6">
    <source>
        <dbReference type="ARBA" id="ARBA00022989"/>
    </source>
</evidence>
<dbReference type="Pfam" id="PF03799">
    <property type="entry name" value="FtsQ_DivIB_C"/>
    <property type="match status" value="1"/>
</dbReference>
<evidence type="ECO:0000256" key="7">
    <source>
        <dbReference type="ARBA" id="ARBA00023136"/>
    </source>
</evidence>
<accession>A0A6M1RM20</accession>
<dbReference type="PANTHER" id="PTHR35851:SF1">
    <property type="entry name" value="CELL DIVISION PROTEIN FTSQ"/>
    <property type="match status" value="1"/>
</dbReference>
<evidence type="ECO:0000313" key="13">
    <source>
        <dbReference type="Proteomes" id="UP000477311"/>
    </source>
</evidence>
<keyword evidence="8" id="KW-0131">Cell cycle</keyword>
<dbReference type="EMBL" id="JAAKYA010000029">
    <property type="protein sequence ID" value="NGO38713.1"/>
    <property type="molecule type" value="Genomic_DNA"/>
</dbReference>
<dbReference type="AlphaFoldDB" id="A0A6M1RM20"/>
<dbReference type="GO" id="GO:0090529">
    <property type="term" value="P:cell septum assembly"/>
    <property type="evidence" value="ECO:0007669"/>
    <property type="project" value="InterPro"/>
</dbReference>
<dbReference type="InterPro" id="IPR034746">
    <property type="entry name" value="POTRA"/>
</dbReference>
<keyword evidence="13" id="KW-1185">Reference proteome</keyword>
<dbReference type="InterPro" id="IPR026579">
    <property type="entry name" value="FtsQ"/>
</dbReference>
<dbReference type="Pfam" id="PF08478">
    <property type="entry name" value="POTRA_1"/>
    <property type="match status" value="1"/>
</dbReference>
<feature type="region of interest" description="Disordered" evidence="9">
    <location>
        <begin position="298"/>
        <end position="320"/>
    </location>
</feature>
<keyword evidence="6 10" id="KW-1133">Transmembrane helix</keyword>
<evidence type="ECO:0000313" key="12">
    <source>
        <dbReference type="EMBL" id="NGO38713.1"/>
    </source>
</evidence>
<feature type="domain" description="POTRA" evidence="11">
    <location>
        <begin position="72"/>
        <end position="140"/>
    </location>
</feature>
<evidence type="ECO:0000256" key="5">
    <source>
        <dbReference type="ARBA" id="ARBA00022692"/>
    </source>
</evidence>
<organism evidence="12 13">
    <name type="scientific">Limisphaera ngatamarikiensis</name>
    <dbReference type="NCBI Taxonomy" id="1324935"/>
    <lineage>
        <taxon>Bacteria</taxon>
        <taxon>Pseudomonadati</taxon>
        <taxon>Verrucomicrobiota</taxon>
        <taxon>Verrucomicrobiia</taxon>
        <taxon>Limisphaerales</taxon>
        <taxon>Limisphaeraceae</taxon>
        <taxon>Limisphaera</taxon>
    </lineage>
</organism>
<protein>
    <submittedName>
        <fullName evidence="12">FtsQ-type POTRA domain-containing protein</fullName>
    </submittedName>
</protein>
<evidence type="ECO:0000256" key="1">
    <source>
        <dbReference type="ARBA" id="ARBA00004370"/>
    </source>
</evidence>
<gene>
    <name evidence="12" type="ORF">G4L39_04800</name>
</gene>
<name>A0A6M1RM20_9BACT</name>
<evidence type="ECO:0000259" key="11">
    <source>
        <dbReference type="PROSITE" id="PS51779"/>
    </source>
</evidence>
<dbReference type="InterPro" id="IPR013685">
    <property type="entry name" value="POTRA_FtsQ_type"/>
</dbReference>
<dbReference type="GO" id="GO:0016020">
    <property type="term" value="C:membrane"/>
    <property type="evidence" value="ECO:0007669"/>
    <property type="project" value="UniProtKB-SubCell"/>
</dbReference>
<keyword evidence="2" id="KW-1003">Cell membrane</keyword>
<dbReference type="Proteomes" id="UP000477311">
    <property type="component" value="Unassembled WGS sequence"/>
</dbReference>
<reference evidence="12 13" key="1">
    <citation type="submission" date="2020-02" db="EMBL/GenBank/DDBJ databases">
        <title>Draft genome sequence of Limisphaera ngatamarikiensis NGM72.4T, a thermophilic Verrucomicrobia grouped in subdivision 3.</title>
        <authorList>
            <person name="Carere C.R."/>
            <person name="Steen J."/>
            <person name="Hugenholtz P."/>
            <person name="Stott M.B."/>
        </authorList>
    </citation>
    <scope>NUCLEOTIDE SEQUENCE [LARGE SCALE GENOMIC DNA]</scope>
    <source>
        <strain evidence="12 13">NGM72.4</strain>
    </source>
</reference>
<evidence type="ECO:0000256" key="2">
    <source>
        <dbReference type="ARBA" id="ARBA00022475"/>
    </source>
</evidence>
<evidence type="ECO:0000256" key="8">
    <source>
        <dbReference type="ARBA" id="ARBA00023306"/>
    </source>
</evidence>
<evidence type="ECO:0000256" key="9">
    <source>
        <dbReference type="SAM" id="MobiDB-lite"/>
    </source>
</evidence>
<dbReference type="Gene3D" id="3.10.20.310">
    <property type="entry name" value="membrane protein fhac"/>
    <property type="match status" value="1"/>
</dbReference>